<dbReference type="InterPro" id="IPR036837">
    <property type="entry name" value="Cation_efflux_CTD_sf"/>
</dbReference>
<evidence type="ECO:0000256" key="13">
    <source>
        <dbReference type="ARBA" id="ARBA00062926"/>
    </source>
</evidence>
<evidence type="ECO:0000256" key="16">
    <source>
        <dbReference type="SAM" id="Phobius"/>
    </source>
</evidence>
<evidence type="ECO:0000256" key="12">
    <source>
        <dbReference type="ARBA" id="ARBA00050984"/>
    </source>
</evidence>
<evidence type="ECO:0000256" key="8">
    <source>
        <dbReference type="ARBA" id="ARBA00022989"/>
    </source>
</evidence>
<evidence type="ECO:0000256" key="4">
    <source>
        <dbReference type="ARBA" id="ARBA00022475"/>
    </source>
</evidence>
<organism evidence="19 20">
    <name type="scientific">Ketobacter alkanivorans</name>
    <dbReference type="NCBI Taxonomy" id="1917421"/>
    <lineage>
        <taxon>Bacteria</taxon>
        <taxon>Pseudomonadati</taxon>
        <taxon>Pseudomonadota</taxon>
        <taxon>Gammaproteobacteria</taxon>
        <taxon>Pseudomonadales</taxon>
        <taxon>Ketobacteraceae</taxon>
        <taxon>Ketobacter</taxon>
    </lineage>
</organism>
<feature type="domain" description="Cation efflux protein cytoplasmic" evidence="18">
    <location>
        <begin position="216"/>
        <end position="292"/>
    </location>
</feature>
<dbReference type="Pfam" id="PF16916">
    <property type="entry name" value="ZT_dimer"/>
    <property type="match status" value="1"/>
</dbReference>
<gene>
    <name evidence="19" type="primary">fieF</name>
    <name evidence="19" type="synonym">yiiP</name>
    <name evidence="19" type="ORF">Kalk_18620</name>
</gene>
<dbReference type="GO" id="GO:0015086">
    <property type="term" value="F:cadmium ion transmembrane transporter activity"/>
    <property type="evidence" value="ECO:0007669"/>
    <property type="project" value="TreeGrafter"/>
</dbReference>
<dbReference type="SUPFAM" id="SSF160240">
    <property type="entry name" value="Cation efflux protein cytoplasmic domain-like"/>
    <property type="match status" value="1"/>
</dbReference>
<comment type="catalytic activity">
    <reaction evidence="12">
        <text>Cd(2+)(in) + H(+)(out) = Cd(2+)(out) + H(+)(in)</text>
        <dbReference type="Rhea" id="RHEA:28739"/>
        <dbReference type="ChEBI" id="CHEBI:15378"/>
        <dbReference type="ChEBI" id="CHEBI:48775"/>
    </reaction>
</comment>
<accession>A0A2K9LU25</accession>
<protein>
    <recommendedName>
        <fullName evidence="14">Cation-efflux pump FieF</fullName>
    </recommendedName>
</protein>
<feature type="transmembrane region" description="Helical" evidence="16">
    <location>
        <begin position="46"/>
        <end position="66"/>
    </location>
</feature>
<feature type="compositionally biased region" description="Basic and acidic residues" evidence="15">
    <location>
        <begin position="291"/>
        <end position="301"/>
    </location>
</feature>
<evidence type="ECO:0000259" key="18">
    <source>
        <dbReference type="Pfam" id="PF16916"/>
    </source>
</evidence>
<feature type="domain" description="Cation efflux protein transmembrane" evidence="17">
    <location>
        <begin position="21"/>
        <end position="212"/>
    </location>
</feature>
<keyword evidence="3" id="KW-0813">Transport</keyword>
<keyword evidence="5" id="KW-0410">Iron transport</keyword>
<dbReference type="AlphaFoldDB" id="A0A2K9LU25"/>
<keyword evidence="8 16" id="KW-1133">Transmembrane helix</keyword>
<dbReference type="Proteomes" id="UP000235116">
    <property type="component" value="Chromosome"/>
</dbReference>
<dbReference type="InterPro" id="IPR050291">
    <property type="entry name" value="CDF_Transporter"/>
</dbReference>
<dbReference type="GO" id="GO:0015093">
    <property type="term" value="F:ferrous iron transmembrane transporter activity"/>
    <property type="evidence" value="ECO:0007669"/>
    <property type="project" value="TreeGrafter"/>
</dbReference>
<feature type="transmembrane region" description="Helical" evidence="16">
    <location>
        <begin position="187"/>
        <end position="204"/>
    </location>
</feature>
<comment type="catalytic activity">
    <reaction evidence="10">
        <text>Fe(2+)(in) + H(+)(out) = Fe(2+)(out) + H(+)(in)</text>
        <dbReference type="Rhea" id="RHEA:29439"/>
        <dbReference type="ChEBI" id="CHEBI:15378"/>
        <dbReference type="ChEBI" id="CHEBI:29033"/>
    </reaction>
</comment>
<dbReference type="SUPFAM" id="SSF161111">
    <property type="entry name" value="Cation efflux protein transmembrane domain-like"/>
    <property type="match status" value="1"/>
</dbReference>
<evidence type="ECO:0000256" key="15">
    <source>
        <dbReference type="SAM" id="MobiDB-lite"/>
    </source>
</evidence>
<sequence>MSSAYSSSHKERRMLQLAASASVFTAILLLVVKVYAWWVSGSVSVLASLVDSLIDAFASCVNFVAVRYALQPADEEHRFGHGKAESLAGLGQSLLIMGSAVYLFVQAIDRMANPQPLEQLDVAIGVMGFSIVATFCLVIYQRWVISKTHSVAIKADSLHYVSDLLTNVGIVIALLLTQFGWQQVDPLLAIAISIYIFYTAIMIWSESIQHLLDRELPEEEQHRIERIAMGHVEVLGVHELRTRQSGRVKIIQLHLELDGNMPLWQAHDICEEVEREIKEAFPSADVLLHQDPFRPDPDAKPIRKKKPLSALRSAKYPVR</sequence>
<name>A0A2K9LU25_9GAMM</name>
<evidence type="ECO:0000313" key="20">
    <source>
        <dbReference type="Proteomes" id="UP000235116"/>
    </source>
</evidence>
<evidence type="ECO:0000256" key="14">
    <source>
        <dbReference type="ARBA" id="ARBA00072262"/>
    </source>
</evidence>
<evidence type="ECO:0000256" key="6">
    <source>
        <dbReference type="ARBA" id="ARBA00022692"/>
    </source>
</evidence>
<comment type="catalytic activity">
    <reaction evidence="11">
        <text>Zn(2+)(in) + H(+)(out) = Zn(2+)(out) + H(+)(in)</text>
        <dbReference type="Rhea" id="RHEA:28839"/>
        <dbReference type="ChEBI" id="CHEBI:15378"/>
        <dbReference type="ChEBI" id="CHEBI:29105"/>
    </reaction>
</comment>
<evidence type="ECO:0000259" key="17">
    <source>
        <dbReference type="Pfam" id="PF01545"/>
    </source>
</evidence>
<evidence type="ECO:0000256" key="5">
    <source>
        <dbReference type="ARBA" id="ARBA00022496"/>
    </source>
</evidence>
<keyword evidence="7" id="KW-0862">Zinc</keyword>
<reference evidence="20" key="1">
    <citation type="submission" date="2017-08" db="EMBL/GenBank/DDBJ databases">
        <title>Direct submision.</title>
        <authorList>
            <person name="Kim S.-J."/>
            <person name="Rhee S.-K."/>
        </authorList>
    </citation>
    <scope>NUCLEOTIDE SEQUENCE [LARGE SCALE GENOMIC DNA]</scope>
    <source>
        <strain evidence="20">GI5</strain>
    </source>
</reference>
<dbReference type="GO" id="GO:0005886">
    <property type="term" value="C:plasma membrane"/>
    <property type="evidence" value="ECO:0007669"/>
    <property type="project" value="UniProtKB-SubCell"/>
</dbReference>
<evidence type="ECO:0000313" key="19">
    <source>
        <dbReference type="EMBL" id="AUM14314.1"/>
    </source>
</evidence>
<evidence type="ECO:0000256" key="1">
    <source>
        <dbReference type="ARBA" id="ARBA00004651"/>
    </source>
</evidence>
<keyword evidence="6 16" id="KW-0812">Transmembrane</keyword>
<dbReference type="Pfam" id="PF01545">
    <property type="entry name" value="Cation_efflux"/>
    <property type="match status" value="1"/>
</dbReference>
<dbReference type="FunFam" id="1.20.1510.10:FF:000001">
    <property type="entry name" value="Ferrous-iron efflux pump FieF"/>
    <property type="match status" value="1"/>
</dbReference>
<dbReference type="NCBIfam" id="TIGR01297">
    <property type="entry name" value="CDF"/>
    <property type="match status" value="1"/>
</dbReference>
<dbReference type="PANTHER" id="PTHR43840:SF41">
    <property type="entry name" value="CATION-EFFLUX PUMP FIEF"/>
    <property type="match status" value="1"/>
</dbReference>
<keyword evidence="20" id="KW-1185">Reference proteome</keyword>
<dbReference type="InterPro" id="IPR027469">
    <property type="entry name" value="Cation_efflux_TMD_sf"/>
</dbReference>
<comment type="subcellular location">
    <subcellularLocation>
        <location evidence="1">Cell membrane</location>
        <topology evidence="1">Multi-pass membrane protein</topology>
    </subcellularLocation>
</comment>
<feature type="transmembrane region" description="Helical" evidence="16">
    <location>
        <begin position="87"/>
        <end position="108"/>
    </location>
</feature>
<dbReference type="Gene3D" id="3.30.70.1350">
    <property type="entry name" value="Cation efflux protein, cytoplasmic domain"/>
    <property type="match status" value="1"/>
</dbReference>
<evidence type="ECO:0000256" key="7">
    <source>
        <dbReference type="ARBA" id="ARBA00022906"/>
    </source>
</evidence>
<evidence type="ECO:0000256" key="11">
    <source>
        <dbReference type="ARBA" id="ARBA00047695"/>
    </source>
</evidence>
<dbReference type="InterPro" id="IPR027470">
    <property type="entry name" value="Cation_efflux_CTD"/>
</dbReference>
<dbReference type="EMBL" id="CP022684">
    <property type="protein sequence ID" value="AUM14314.1"/>
    <property type="molecule type" value="Genomic_DNA"/>
</dbReference>
<feature type="transmembrane region" description="Helical" evidence="16">
    <location>
        <begin position="160"/>
        <end position="181"/>
    </location>
</feature>
<comment type="similarity">
    <text evidence="2">Belongs to the cation diffusion facilitator (CDF) transporter (TC 2.A.4) family. FieF subfamily.</text>
</comment>
<evidence type="ECO:0000256" key="3">
    <source>
        <dbReference type="ARBA" id="ARBA00022448"/>
    </source>
</evidence>
<dbReference type="KEGG" id="kak:Kalk_18620"/>
<feature type="transmembrane region" description="Helical" evidence="16">
    <location>
        <begin position="120"/>
        <end position="140"/>
    </location>
</feature>
<dbReference type="GO" id="GO:0015341">
    <property type="term" value="F:zinc efflux antiporter activity"/>
    <property type="evidence" value="ECO:0007669"/>
    <property type="project" value="TreeGrafter"/>
</dbReference>
<dbReference type="Gene3D" id="1.20.1510.10">
    <property type="entry name" value="Cation efflux protein transmembrane domain"/>
    <property type="match status" value="1"/>
</dbReference>
<dbReference type="PANTHER" id="PTHR43840">
    <property type="entry name" value="MITOCHONDRIAL METAL TRANSPORTER 1-RELATED"/>
    <property type="match status" value="1"/>
</dbReference>
<keyword evidence="9 16" id="KW-0472">Membrane</keyword>
<dbReference type="InterPro" id="IPR058533">
    <property type="entry name" value="Cation_efflux_TM"/>
</dbReference>
<dbReference type="FunFam" id="3.30.70.1350:FF:000002">
    <property type="entry name" value="Ferrous-iron efflux pump FieF"/>
    <property type="match status" value="1"/>
</dbReference>
<dbReference type="RefSeq" id="WP_101895688.1">
    <property type="nucleotide sequence ID" value="NZ_CP022684.1"/>
</dbReference>
<proteinExistence type="inferred from homology"/>
<evidence type="ECO:0000256" key="2">
    <source>
        <dbReference type="ARBA" id="ARBA00010212"/>
    </source>
</evidence>
<keyword evidence="7" id="KW-0406">Ion transport</keyword>
<feature type="region of interest" description="Disordered" evidence="15">
    <location>
        <begin position="288"/>
        <end position="319"/>
    </location>
</feature>
<keyword evidence="5" id="KW-0408">Iron</keyword>
<keyword evidence="4" id="KW-1003">Cell membrane</keyword>
<keyword evidence="7" id="KW-0864">Zinc transport</keyword>
<dbReference type="OrthoDB" id="9806522at2"/>
<dbReference type="GO" id="GO:0006882">
    <property type="term" value="P:intracellular zinc ion homeostasis"/>
    <property type="evidence" value="ECO:0007669"/>
    <property type="project" value="TreeGrafter"/>
</dbReference>
<dbReference type="InterPro" id="IPR002524">
    <property type="entry name" value="Cation_efflux"/>
</dbReference>
<comment type="subunit">
    <text evidence="13">Homodimer. The subunits are held together in a parallel orientation through zinc binding at the interface of the cytoplasmic domains.</text>
</comment>
<evidence type="ECO:0000256" key="9">
    <source>
        <dbReference type="ARBA" id="ARBA00023136"/>
    </source>
</evidence>
<evidence type="ECO:0000256" key="10">
    <source>
        <dbReference type="ARBA" id="ARBA00035584"/>
    </source>
</evidence>